<name>A0ABV3EPR0_9ACTN</name>
<dbReference type="SUPFAM" id="SSF51989">
    <property type="entry name" value="Glycosyl hydrolases family 6, cellulases"/>
    <property type="match status" value="1"/>
</dbReference>
<dbReference type="EMBL" id="JBEZNA010000024">
    <property type="protein sequence ID" value="MEU9578177.1"/>
    <property type="molecule type" value="Genomic_DNA"/>
</dbReference>
<dbReference type="PIRSF" id="PIRSF001100">
    <property type="entry name" value="Beta_cellobiohydrolase"/>
    <property type="match status" value="1"/>
</dbReference>
<evidence type="ECO:0000256" key="5">
    <source>
        <dbReference type="ARBA" id="ARBA00023277"/>
    </source>
</evidence>
<keyword evidence="12" id="KW-1185">Reference proteome</keyword>
<evidence type="ECO:0000256" key="8">
    <source>
        <dbReference type="PROSITE-ProRule" id="PRU10056"/>
    </source>
</evidence>
<dbReference type="InterPro" id="IPR001524">
    <property type="entry name" value="Glyco_hydro_6_CS"/>
</dbReference>
<evidence type="ECO:0000256" key="1">
    <source>
        <dbReference type="ARBA" id="ARBA00022729"/>
    </source>
</evidence>
<dbReference type="PROSITE" id="PS51318">
    <property type="entry name" value="TAT"/>
    <property type="match status" value="1"/>
</dbReference>
<keyword evidence="1 9" id="KW-0732">Signal</keyword>
<keyword evidence="5 9" id="KW-0119">Carbohydrate metabolism</keyword>
<dbReference type="InterPro" id="IPR016288">
    <property type="entry name" value="Beta_cellobiohydrolase"/>
</dbReference>
<evidence type="ECO:0000313" key="12">
    <source>
        <dbReference type="Proteomes" id="UP001551584"/>
    </source>
</evidence>
<keyword evidence="2 9" id="KW-0378">Hydrolase</keyword>
<dbReference type="InterPro" id="IPR006311">
    <property type="entry name" value="TAT_signal"/>
</dbReference>
<evidence type="ECO:0000256" key="4">
    <source>
        <dbReference type="ARBA" id="ARBA00023157"/>
    </source>
</evidence>
<evidence type="ECO:0000256" key="2">
    <source>
        <dbReference type="ARBA" id="ARBA00022801"/>
    </source>
</evidence>
<organism evidence="11 12">
    <name type="scientific">Streptomyces chilikensis</name>
    <dbReference type="NCBI Taxonomy" id="1194079"/>
    <lineage>
        <taxon>Bacteria</taxon>
        <taxon>Bacillati</taxon>
        <taxon>Actinomycetota</taxon>
        <taxon>Actinomycetes</taxon>
        <taxon>Kitasatosporales</taxon>
        <taxon>Streptomycetaceae</taxon>
        <taxon>Streptomyces</taxon>
    </lineage>
</organism>
<dbReference type="Gene3D" id="3.20.20.40">
    <property type="entry name" value="1, 4-beta cellobiohydrolase"/>
    <property type="match status" value="1"/>
</dbReference>
<feature type="region of interest" description="Disordered" evidence="10">
    <location>
        <begin position="30"/>
        <end position="51"/>
    </location>
</feature>
<dbReference type="PRINTS" id="PR00733">
    <property type="entry name" value="GLHYDRLASE6"/>
</dbReference>
<sequence>MRSTPKARRLLAAAAAAAALAGLCVTPASARPAPEASGPARASSAAEPSGPALAPGTRFYIEGDSKAFAQALADRRANDPANAKLMDAMASYPVAEWFTGSATPEQTTAAMSLLQAKAAPQNRVPVAVAYNVPGRDCSQYSSGGASNSAEYATWVDALAKGIGDRKTVVILEPDGLALSPTFCGGTAEQQADRLEEINDAVDRLRQQPGAVVYLDAGHSSWHAVGEMAQLLLDGGISRARGFFLNVSNYRTDSELTRYGTQVAQCVWYLDNVEGSQPDDCPNQWWPAADADAWYADHVPAGARLPHFVIDSSRNGKGPWTPTVSYPDPQEWCNPPGRGLGTRPTSETGVPLLDAFLWIKVPGESDGSCTRGTAGPTDPEYGIVDPAAGAWWPDQAHSLAANATPRLTFNTNW</sequence>
<evidence type="ECO:0000256" key="9">
    <source>
        <dbReference type="RuleBase" id="RU361186"/>
    </source>
</evidence>
<dbReference type="InterPro" id="IPR036434">
    <property type="entry name" value="Beta_cellobiohydrolase_sf"/>
</dbReference>
<keyword evidence="4" id="KW-1015">Disulfide bond</keyword>
<proteinExistence type="inferred from homology"/>
<accession>A0ABV3EPR0</accession>
<evidence type="ECO:0000256" key="3">
    <source>
        <dbReference type="ARBA" id="ARBA00023001"/>
    </source>
</evidence>
<dbReference type="PROSITE" id="PS00655">
    <property type="entry name" value="GLYCOSYL_HYDROL_F6_1"/>
    <property type="match status" value="1"/>
</dbReference>
<feature type="chain" id="PRO_5044975391" description="Glucanase" evidence="9">
    <location>
        <begin position="31"/>
        <end position="412"/>
    </location>
</feature>
<feature type="signal peptide" evidence="9">
    <location>
        <begin position="1"/>
        <end position="30"/>
    </location>
</feature>
<keyword evidence="7 9" id="KW-0624">Polysaccharide degradation</keyword>
<comment type="similarity">
    <text evidence="9">Belongs to the glycosyl hydrolase family 6.</text>
</comment>
<evidence type="ECO:0000256" key="6">
    <source>
        <dbReference type="ARBA" id="ARBA00023295"/>
    </source>
</evidence>
<dbReference type="PANTHER" id="PTHR34876:SF4">
    <property type="entry name" value="1,4-BETA-D-GLUCAN CELLOBIOHYDROLASE C-RELATED"/>
    <property type="match status" value="1"/>
</dbReference>
<reference evidence="11 12" key="1">
    <citation type="submission" date="2024-06" db="EMBL/GenBank/DDBJ databases">
        <title>The Natural Products Discovery Center: Release of the First 8490 Sequenced Strains for Exploring Actinobacteria Biosynthetic Diversity.</title>
        <authorList>
            <person name="Kalkreuter E."/>
            <person name="Kautsar S.A."/>
            <person name="Yang D."/>
            <person name="Bader C.D."/>
            <person name="Teijaro C.N."/>
            <person name="Fluegel L."/>
            <person name="Davis C.M."/>
            <person name="Simpson J.R."/>
            <person name="Lauterbach L."/>
            <person name="Steele A.D."/>
            <person name="Gui C."/>
            <person name="Meng S."/>
            <person name="Li G."/>
            <person name="Viehrig K."/>
            <person name="Ye F."/>
            <person name="Su P."/>
            <person name="Kiefer A.F."/>
            <person name="Nichols A."/>
            <person name="Cepeda A.J."/>
            <person name="Yan W."/>
            <person name="Fan B."/>
            <person name="Jiang Y."/>
            <person name="Adhikari A."/>
            <person name="Zheng C.-J."/>
            <person name="Schuster L."/>
            <person name="Cowan T.M."/>
            <person name="Smanski M.J."/>
            <person name="Chevrette M.G."/>
            <person name="De Carvalho L.P.S."/>
            <person name="Shen B."/>
        </authorList>
    </citation>
    <scope>NUCLEOTIDE SEQUENCE [LARGE SCALE GENOMIC DNA]</scope>
    <source>
        <strain evidence="11 12">NPDC048117</strain>
    </source>
</reference>
<comment type="caution">
    <text evidence="11">The sequence shown here is derived from an EMBL/GenBank/DDBJ whole genome shotgun (WGS) entry which is preliminary data.</text>
</comment>
<protein>
    <recommendedName>
        <fullName evidence="9">Glucanase</fullName>
        <ecNumber evidence="9">3.2.1.-</ecNumber>
    </recommendedName>
</protein>
<evidence type="ECO:0000256" key="7">
    <source>
        <dbReference type="ARBA" id="ARBA00023326"/>
    </source>
</evidence>
<dbReference type="GO" id="GO:0016787">
    <property type="term" value="F:hydrolase activity"/>
    <property type="evidence" value="ECO:0007669"/>
    <property type="project" value="UniProtKB-KW"/>
</dbReference>
<dbReference type="Pfam" id="PF01341">
    <property type="entry name" value="Glyco_hydro_6"/>
    <property type="match status" value="1"/>
</dbReference>
<evidence type="ECO:0000256" key="10">
    <source>
        <dbReference type="SAM" id="MobiDB-lite"/>
    </source>
</evidence>
<dbReference type="Proteomes" id="UP001551584">
    <property type="component" value="Unassembled WGS sequence"/>
</dbReference>
<evidence type="ECO:0000313" key="11">
    <source>
        <dbReference type="EMBL" id="MEU9578177.1"/>
    </source>
</evidence>
<dbReference type="PANTHER" id="PTHR34876">
    <property type="match status" value="1"/>
</dbReference>
<gene>
    <name evidence="11" type="ORF">AB0D95_13050</name>
</gene>
<keyword evidence="3 9" id="KW-0136">Cellulose degradation</keyword>
<feature type="active site" evidence="8">
    <location>
        <position position="136"/>
    </location>
</feature>
<dbReference type="RefSeq" id="WP_240957327.1">
    <property type="nucleotide sequence ID" value="NZ_JBEZNA010000024.1"/>
</dbReference>
<dbReference type="EC" id="3.2.1.-" evidence="9"/>
<keyword evidence="6 9" id="KW-0326">Glycosidase</keyword>